<dbReference type="InParanoid" id="A2E6I9"/>
<accession>A2E6I9</accession>
<feature type="binding site" evidence="10">
    <location>
        <begin position="92"/>
        <end position="94"/>
    </location>
    <ligand>
        <name>ATP</name>
        <dbReference type="ChEBI" id="CHEBI:30616"/>
    </ligand>
</feature>
<dbReference type="FunFam" id="3.30.200.20:FF:000042">
    <property type="entry name" value="Aurora kinase A"/>
    <property type="match status" value="1"/>
</dbReference>
<keyword evidence="16" id="KW-1185">Reference proteome</keyword>
<evidence type="ECO:0000313" key="16">
    <source>
        <dbReference type="Proteomes" id="UP000001542"/>
    </source>
</evidence>
<dbReference type="OMA" id="EEITCIP"/>
<protein>
    <recommendedName>
        <fullName evidence="1">non-specific serine/threonine protein kinase</fullName>
        <ecNumber evidence="1">2.7.11.1</ecNumber>
    </recommendedName>
</protein>
<dbReference type="KEGG" id="tva:4769652"/>
<dbReference type="GO" id="GO:0051726">
    <property type="term" value="P:regulation of cell cycle"/>
    <property type="evidence" value="ECO:0000318"/>
    <property type="project" value="GO_Central"/>
</dbReference>
<evidence type="ECO:0000256" key="12">
    <source>
        <dbReference type="PROSITE-ProRule" id="PRU10141"/>
    </source>
</evidence>
<evidence type="ECO:0000256" key="4">
    <source>
        <dbReference type="ARBA" id="ARBA00022741"/>
    </source>
</evidence>
<dbReference type="VEuPathDB" id="TrichDB:TVAGG3_0975170"/>
<name>A2E6I9_TRIV3</name>
<comment type="catalytic activity">
    <reaction evidence="8">
        <text>L-seryl-[protein] + ATP = O-phospho-L-seryl-[protein] + ADP + H(+)</text>
        <dbReference type="Rhea" id="RHEA:17989"/>
        <dbReference type="Rhea" id="RHEA-COMP:9863"/>
        <dbReference type="Rhea" id="RHEA-COMP:11604"/>
        <dbReference type="ChEBI" id="CHEBI:15378"/>
        <dbReference type="ChEBI" id="CHEBI:29999"/>
        <dbReference type="ChEBI" id="CHEBI:30616"/>
        <dbReference type="ChEBI" id="CHEBI:83421"/>
        <dbReference type="ChEBI" id="CHEBI:456216"/>
        <dbReference type="EC" id="2.7.11.1"/>
    </reaction>
</comment>
<dbReference type="EC" id="2.7.11.1" evidence="1"/>
<evidence type="ECO:0000256" key="5">
    <source>
        <dbReference type="ARBA" id="ARBA00022777"/>
    </source>
</evidence>
<comment type="similarity">
    <text evidence="13">Belongs to the protein kinase superfamily.</text>
</comment>
<dbReference type="OrthoDB" id="541276at2759"/>
<dbReference type="InterPro" id="IPR017441">
    <property type="entry name" value="Protein_kinase_ATP_BS"/>
</dbReference>
<evidence type="ECO:0000256" key="2">
    <source>
        <dbReference type="ARBA" id="ARBA00022527"/>
    </source>
</evidence>
<dbReference type="SUPFAM" id="SSF56112">
    <property type="entry name" value="Protein kinase-like (PK-like)"/>
    <property type="match status" value="1"/>
</dbReference>
<dbReference type="eggNOG" id="KOG0583">
    <property type="taxonomic scope" value="Eukaryota"/>
</dbReference>
<feature type="cross-link" description="Glycyl lysine isopeptide (Lys-Gly) (interchain with G-Cter in SUMO2)" evidence="11">
    <location>
        <position position="140"/>
    </location>
</feature>
<proteinExistence type="inferred from homology"/>
<organism evidence="15 16">
    <name type="scientific">Trichomonas vaginalis (strain ATCC PRA-98 / G3)</name>
    <dbReference type="NCBI Taxonomy" id="412133"/>
    <lineage>
        <taxon>Eukaryota</taxon>
        <taxon>Metamonada</taxon>
        <taxon>Parabasalia</taxon>
        <taxon>Trichomonadida</taxon>
        <taxon>Trichomonadidae</taxon>
        <taxon>Trichomonas</taxon>
    </lineage>
</organism>
<dbReference type="GO" id="GO:0004674">
    <property type="term" value="F:protein serine/threonine kinase activity"/>
    <property type="evidence" value="ECO:0000318"/>
    <property type="project" value="GO_Central"/>
</dbReference>
<evidence type="ECO:0000256" key="10">
    <source>
        <dbReference type="PIRSR" id="PIRSR630616-2"/>
    </source>
</evidence>
<dbReference type="AlphaFoldDB" id="A2E6I9"/>
<dbReference type="Pfam" id="PF00069">
    <property type="entry name" value="Pkinase"/>
    <property type="match status" value="1"/>
</dbReference>
<evidence type="ECO:0000256" key="6">
    <source>
        <dbReference type="ARBA" id="ARBA00022840"/>
    </source>
</evidence>
<keyword evidence="2 13" id="KW-0723">Serine/threonine-protein kinase</keyword>
<sequence>MDDEEITCIPIGNYILRQRIGEGAFSSVWTADSKKTNSTVAVKVISKKTLEAPDMFTRFKREISLLQQNNHPFIMHFFEMLEDEKNYYVIMEYADNGDFETFLESKMTLPENMSRFFLAEMVLALDYLHNERRIAHRDLKPQNILLDRYNNIRISDFGLSNTFSDSNPTMTSNCGSPAFVAPEVVNGQPYNKSADIWSLGVIFYRMVVGNLPFQGPDVKTILMKIVSAEPYYPPSLSPDLRDLLQKMLCRNPEKRITAKEIKAHPWIIPEFVQELSNSIDSLREATSDASSPVAERDAVMLQKAREQLVYDLWEQVQTARTLLPTVVVHQPPHSLPSPSFPVNMTNKASRIPSSMDLKLKEPLAKPMSRQMNKSSANLFPKKRVPTKVPSLLV</sequence>
<evidence type="ECO:0000259" key="14">
    <source>
        <dbReference type="PROSITE" id="PS50011"/>
    </source>
</evidence>
<evidence type="ECO:0000256" key="1">
    <source>
        <dbReference type="ARBA" id="ARBA00012513"/>
    </source>
</evidence>
<dbReference type="PANTHER" id="PTHR24350">
    <property type="entry name" value="SERINE/THREONINE-PROTEIN KINASE IAL-RELATED"/>
    <property type="match status" value="1"/>
</dbReference>
<keyword evidence="5 15" id="KW-0418">Kinase</keyword>
<dbReference type="SMR" id="A2E6I9"/>
<dbReference type="InterPro" id="IPR008271">
    <property type="entry name" value="Ser/Thr_kinase_AS"/>
</dbReference>
<evidence type="ECO:0000313" key="15">
    <source>
        <dbReference type="EMBL" id="EAY11694.1"/>
    </source>
</evidence>
<reference evidence="15" key="1">
    <citation type="submission" date="2006-10" db="EMBL/GenBank/DDBJ databases">
        <authorList>
            <person name="Amadeo P."/>
            <person name="Zhao Q."/>
            <person name="Wortman J."/>
            <person name="Fraser-Liggett C."/>
            <person name="Carlton J."/>
        </authorList>
    </citation>
    <scope>NUCLEOTIDE SEQUENCE</scope>
    <source>
        <strain evidence="15">G3</strain>
    </source>
</reference>
<dbReference type="PROSITE" id="PS50011">
    <property type="entry name" value="PROTEIN_KINASE_DOM"/>
    <property type="match status" value="1"/>
</dbReference>
<keyword evidence="6 10" id="KW-0067">ATP-binding</keyword>
<keyword evidence="4 10" id="KW-0547">Nucleotide-binding</keyword>
<dbReference type="FunFam" id="1.10.510.10:FF:000592">
    <property type="entry name" value="CAMK family protein kinase"/>
    <property type="match status" value="1"/>
</dbReference>
<evidence type="ECO:0000256" key="13">
    <source>
        <dbReference type="RuleBase" id="RU000304"/>
    </source>
</evidence>
<dbReference type="Gene3D" id="1.10.510.10">
    <property type="entry name" value="Transferase(Phosphotransferase) domain 1"/>
    <property type="match status" value="1"/>
</dbReference>
<feature type="binding site" evidence="10 12">
    <location>
        <position position="43"/>
    </location>
    <ligand>
        <name>ATP</name>
        <dbReference type="ChEBI" id="CHEBI:30616"/>
    </ligand>
</feature>
<dbReference type="PROSITE" id="PS00108">
    <property type="entry name" value="PROTEIN_KINASE_ST"/>
    <property type="match status" value="1"/>
</dbReference>
<reference evidence="15" key="2">
    <citation type="journal article" date="2007" name="Science">
        <title>Draft genome sequence of the sexually transmitted pathogen Trichomonas vaginalis.</title>
        <authorList>
            <person name="Carlton J.M."/>
            <person name="Hirt R.P."/>
            <person name="Silva J.C."/>
            <person name="Delcher A.L."/>
            <person name="Schatz M."/>
            <person name="Zhao Q."/>
            <person name="Wortman J.R."/>
            <person name="Bidwell S.L."/>
            <person name="Alsmark U.C.M."/>
            <person name="Besteiro S."/>
            <person name="Sicheritz-Ponten T."/>
            <person name="Noel C.J."/>
            <person name="Dacks J.B."/>
            <person name="Foster P.G."/>
            <person name="Simillion C."/>
            <person name="Van de Peer Y."/>
            <person name="Miranda-Saavedra D."/>
            <person name="Barton G.J."/>
            <person name="Westrop G.D."/>
            <person name="Mueller S."/>
            <person name="Dessi D."/>
            <person name="Fiori P.L."/>
            <person name="Ren Q."/>
            <person name="Paulsen I."/>
            <person name="Zhang H."/>
            <person name="Bastida-Corcuera F.D."/>
            <person name="Simoes-Barbosa A."/>
            <person name="Brown M.T."/>
            <person name="Hayes R.D."/>
            <person name="Mukherjee M."/>
            <person name="Okumura C.Y."/>
            <person name="Schneider R."/>
            <person name="Smith A.J."/>
            <person name="Vanacova S."/>
            <person name="Villalvazo M."/>
            <person name="Haas B.J."/>
            <person name="Pertea M."/>
            <person name="Feldblyum T.V."/>
            <person name="Utterback T.R."/>
            <person name="Shu C.L."/>
            <person name="Osoegawa K."/>
            <person name="de Jong P.J."/>
            <person name="Hrdy I."/>
            <person name="Horvathova L."/>
            <person name="Zubacova Z."/>
            <person name="Dolezal P."/>
            <person name="Malik S.B."/>
            <person name="Logsdon J.M. Jr."/>
            <person name="Henze K."/>
            <person name="Gupta A."/>
            <person name="Wang C.C."/>
            <person name="Dunne R.L."/>
            <person name="Upcroft J.A."/>
            <person name="Upcroft P."/>
            <person name="White O."/>
            <person name="Salzberg S.L."/>
            <person name="Tang P."/>
            <person name="Chiu C.-H."/>
            <person name="Lee Y.-S."/>
            <person name="Embley T.M."/>
            <person name="Coombs G.H."/>
            <person name="Mottram J.C."/>
            <person name="Tachezy J."/>
            <person name="Fraser-Liggett C.M."/>
            <person name="Johnson P.J."/>
        </authorList>
    </citation>
    <scope>NUCLEOTIDE SEQUENCE [LARGE SCALE GENOMIC DNA]</scope>
    <source>
        <strain evidence="15">G3</strain>
    </source>
</reference>
<evidence type="ECO:0000256" key="9">
    <source>
        <dbReference type="PIRSR" id="PIRSR630616-1"/>
    </source>
</evidence>
<dbReference type="InterPro" id="IPR030616">
    <property type="entry name" value="Aur-like"/>
</dbReference>
<evidence type="ECO:0000256" key="3">
    <source>
        <dbReference type="ARBA" id="ARBA00022679"/>
    </source>
</evidence>
<dbReference type="InterPro" id="IPR000719">
    <property type="entry name" value="Prot_kinase_dom"/>
</dbReference>
<evidence type="ECO:0000256" key="11">
    <source>
        <dbReference type="PIRSR" id="PIRSR630616-3"/>
    </source>
</evidence>
<dbReference type="Proteomes" id="UP000001542">
    <property type="component" value="Unassembled WGS sequence"/>
</dbReference>
<dbReference type="SMART" id="SM00220">
    <property type="entry name" value="S_TKc"/>
    <property type="match status" value="1"/>
</dbReference>
<feature type="active site" description="Proton acceptor" evidence="9">
    <location>
        <position position="138"/>
    </location>
</feature>
<dbReference type="InterPro" id="IPR011009">
    <property type="entry name" value="Kinase-like_dom_sf"/>
</dbReference>
<feature type="binding site" evidence="10">
    <location>
        <position position="156"/>
    </location>
    <ligand>
        <name>ATP</name>
        <dbReference type="ChEBI" id="CHEBI:30616"/>
    </ligand>
</feature>
<dbReference type="CDD" id="cd14003">
    <property type="entry name" value="STKc_AMPK-like"/>
    <property type="match status" value="1"/>
</dbReference>
<evidence type="ECO:0000256" key="8">
    <source>
        <dbReference type="ARBA" id="ARBA00048679"/>
    </source>
</evidence>
<dbReference type="STRING" id="5722.A2E6I9"/>
<feature type="domain" description="Protein kinase" evidence="14">
    <location>
        <begin position="14"/>
        <end position="267"/>
    </location>
</feature>
<evidence type="ECO:0000256" key="7">
    <source>
        <dbReference type="ARBA" id="ARBA00047899"/>
    </source>
</evidence>
<dbReference type="PROSITE" id="PS00107">
    <property type="entry name" value="PROTEIN_KINASE_ATP"/>
    <property type="match status" value="1"/>
</dbReference>
<dbReference type="RefSeq" id="XP_001323917.1">
    <property type="nucleotide sequence ID" value="XM_001323882.1"/>
</dbReference>
<dbReference type="VEuPathDB" id="TrichDB:TVAG_487960"/>
<gene>
    <name evidence="15" type="ORF">TVAG_487960</name>
</gene>
<dbReference type="GO" id="GO:0005524">
    <property type="term" value="F:ATP binding"/>
    <property type="evidence" value="ECO:0007669"/>
    <property type="project" value="UniProtKB-UniRule"/>
</dbReference>
<comment type="catalytic activity">
    <reaction evidence="7">
        <text>L-threonyl-[protein] + ATP = O-phospho-L-threonyl-[protein] + ADP + H(+)</text>
        <dbReference type="Rhea" id="RHEA:46608"/>
        <dbReference type="Rhea" id="RHEA-COMP:11060"/>
        <dbReference type="Rhea" id="RHEA-COMP:11605"/>
        <dbReference type="ChEBI" id="CHEBI:15378"/>
        <dbReference type="ChEBI" id="CHEBI:30013"/>
        <dbReference type="ChEBI" id="CHEBI:30616"/>
        <dbReference type="ChEBI" id="CHEBI:61977"/>
        <dbReference type="ChEBI" id="CHEBI:456216"/>
        <dbReference type="EC" id="2.7.11.1"/>
    </reaction>
</comment>
<keyword evidence="3" id="KW-0808">Transferase</keyword>
<dbReference type="EMBL" id="DS113314">
    <property type="protein sequence ID" value="EAY11694.1"/>
    <property type="molecule type" value="Genomic_DNA"/>
</dbReference>